<organism evidence="1 2">
    <name type="scientific">Holothuria leucospilota</name>
    <name type="common">Black long sea cucumber</name>
    <name type="synonym">Mertensiothuria leucospilota</name>
    <dbReference type="NCBI Taxonomy" id="206669"/>
    <lineage>
        <taxon>Eukaryota</taxon>
        <taxon>Metazoa</taxon>
        <taxon>Echinodermata</taxon>
        <taxon>Eleutherozoa</taxon>
        <taxon>Echinozoa</taxon>
        <taxon>Holothuroidea</taxon>
        <taxon>Aspidochirotacea</taxon>
        <taxon>Aspidochirotida</taxon>
        <taxon>Holothuriidae</taxon>
        <taxon>Holothuria</taxon>
    </lineage>
</organism>
<dbReference type="Proteomes" id="UP001152320">
    <property type="component" value="Chromosome 21"/>
</dbReference>
<comment type="caution">
    <text evidence="1">The sequence shown here is derived from an EMBL/GenBank/DDBJ whole genome shotgun (WGS) entry which is preliminary data.</text>
</comment>
<keyword evidence="2" id="KW-1185">Reference proteome</keyword>
<evidence type="ECO:0000313" key="1">
    <source>
        <dbReference type="EMBL" id="KAJ8021918.1"/>
    </source>
</evidence>
<dbReference type="EMBL" id="JAIZAY010000021">
    <property type="protein sequence ID" value="KAJ8021918.1"/>
    <property type="molecule type" value="Genomic_DNA"/>
</dbReference>
<reference evidence="1" key="1">
    <citation type="submission" date="2021-10" db="EMBL/GenBank/DDBJ databases">
        <title>Tropical sea cucumber genome reveals ecological adaptation and Cuvierian tubules defense mechanism.</title>
        <authorList>
            <person name="Chen T."/>
        </authorList>
    </citation>
    <scope>NUCLEOTIDE SEQUENCE</scope>
    <source>
        <strain evidence="1">Nanhai2018</strain>
        <tissue evidence="1">Muscle</tissue>
    </source>
</reference>
<gene>
    <name evidence="1" type="ORF">HOLleu_39255</name>
</gene>
<proteinExistence type="predicted"/>
<protein>
    <submittedName>
        <fullName evidence="1">Uncharacterized protein</fullName>
    </submittedName>
</protein>
<evidence type="ECO:0000313" key="2">
    <source>
        <dbReference type="Proteomes" id="UP001152320"/>
    </source>
</evidence>
<sequence>MEVNNIASEVNVQGGNNTISIGNRTVHNHLTINNYYVSHNDSQQPAPTWNPSLPTALRSDMFEEGGGRLNRTRRRISL</sequence>
<dbReference type="AlphaFoldDB" id="A0A9Q1BE00"/>
<accession>A0A9Q1BE00</accession>
<name>A0A9Q1BE00_HOLLE</name>